<accession>A0A4R2LHS7</accession>
<dbReference type="Gene3D" id="3.40.109.30">
    <property type="entry name" value="putative nitroreductase (tm1586), domain 2"/>
    <property type="match status" value="1"/>
</dbReference>
<evidence type="ECO:0000256" key="1">
    <source>
        <dbReference type="ARBA" id="ARBA00001917"/>
    </source>
</evidence>
<evidence type="ECO:0000313" key="7">
    <source>
        <dbReference type="EMBL" id="TCO84535.1"/>
    </source>
</evidence>
<dbReference type="OrthoDB" id="9814075at2"/>
<proteinExistence type="inferred from homology"/>
<reference evidence="7 8" key="1">
    <citation type="submission" date="2019-03" db="EMBL/GenBank/DDBJ databases">
        <title>Genomic Encyclopedia of Type Strains, Phase IV (KMG-IV): sequencing the most valuable type-strain genomes for metagenomic binning, comparative biology and taxonomic classification.</title>
        <authorList>
            <person name="Goeker M."/>
        </authorList>
    </citation>
    <scope>NUCLEOTIDE SEQUENCE [LARGE SCALE GENOMIC DNA]</scope>
    <source>
        <strain evidence="7 8">DSM 28559</strain>
    </source>
</reference>
<comment type="similarity">
    <text evidence="2">Belongs to the nitroreductase family.</text>
</comment>
<dbReference type="GO" id="GO:0016491">
    <property type="term" value="F:oxidoreductase activity"/>
    <property type="evidence" value="ECO:0007669"/>
    <property type="project" value="UniProtKB-KW"/>
</dbReference>
<dbReference type="Pfam" id="PF14512">
    <property type="entry name" value="TM1586_NiRdase"/>
    <property type="match status" value="1"/>
</dbReference>
<dbReference type="AlphaFoldDB" id="A0A4R2LHS7"/>
<comment type="caution">
    <text evidence="7">The sequence shown here is derived from an EMBL/GenBank/DDBJ whole genome shotgun (WGS) entry which is preliminary data.</text>
</comment>
<feature type="domain" description="Putative nitroreductase TM1586" evidence="6">
    <location>
        <begin position="3"/>
        <end position="213"/>
    </location>
</feature>
<evidence type="ECO:0000259" key="6">
    <source>
        <dbReference type="Pfam" id="PF14512"/>
    </source>
</evidence>
<dbReference type="Proteomes" id="UP000295711">
    <property type="component" value="Unassembled WGS sequence"/>
</dbReference>
<dbReference type="SUPFAM" id="SSF55469">
    <property type="entry name" value="FMN-dependent nitroreductase-like"/>
    <property type="match status" value="1"/>
</dbReference>
<evidence type="ECO:0000313" key="8">
    <source>
        <dbReference type="Proteomes" id="UP000295711"/>
    </source>
</evidence>
<dbReference type="RefSeq" id="WP_132091855.1">
    <property type="nucleotide sequence ID" value="NZ_JANKAQ010000006.1"/>
</dbReference>
<organism evidence="7 8">
    <name type="scientific">Frisingicoccus caecimuris</name>
    <dbReference type="NCBI Taxonomy" id="1796636"/>
    <lineage>
        <taxon>Bacteria</taxon>
        <taxon>Bacillati</taxon>
        <taxon>Bacillota</taxon>
        <taxon>Clostridia</taxon>
        <taxon>Lachnospirales</taxon>
        <taxon>Lachnospiraceae</taxon>
        <taxon>Frisingicoccus</taxon>
    </lineage>
</organism>
<gene>
    <name evidence="7" type="ORF">EV212_107137</name>
</gene>
<evidence type="ECO:0000256" key="5">
    <source>
        <dbReference type="ARBA" id="ARBA00023002"/>
    </source>
</evidence>
<dbReference type="InterPro" id="IPR029478">
    <property type="entry name" value="TM1586_NiRdase"/>
</dbReference>
<evidence type="ECO:0000256" key="3">
    <source>
        <dbReference type="ARBA" id="ARBA00022630"/>
    </source>
</evidence>
<keyword evidence="5" id="KW-0560">Oxidoreductase</keyword>
<dbReference type="PANTHER" id="PTHR43673">
    <property type="entry name" value="NAD(P)H NITROREDUCTASE YDGI-RELATED"/>
    <property type="match status" value="1"/>
</dbReference>
<dbReference type="EMBL" id="SLXA01000007">
    <property type="protein sequence ID" value="TCO84535.1"/>
    <property type="molecule type" value="Genomic_DNA"/>
</dbReference>
<evidence type="ECO:0000256" key="2">
    <source>
        <dbReference type="ARBA" id="ARBA00007118"/>
    </source>
</evidence>
<protein>
    <submittedName>
        <fullName evidence="7">Putative nitroreductase</fullName>
    </submittedName>
</protein>
<keyword evidence="4" id="KW-0288">FMN</keyword>
<evidence type="ECO:0000256" key="4">
    <source>
        <dbReference type="ARBA" id="ARBA00022643"/>
    </source>
</evidence>
<dbReference type="PANTHER" id="PTHR43673:SF2">
    <property type="entry name" value="NITROREDUCTASE"/>
    <property type="match status" value="1"/>
</dbReference>
<comment type="cofactor">
    <cofactor evidence="1">
        <name>FMN</name>
        <dbReference type="ChEBI" id="CHEBI:58210"/>
    </cofactor>
</comment>
<keyword evidence="3" id="KW-0285">Flavoprotein</keyword>
<name>A0A4R2LHS7_9FIRM</name>
<dbReference type="Gene3D" id="3.40.109.10">
    <property type="entry name" value="NADH Oxidase"/>
    <property type="match status" value="1"/>
</dbReference>
<dbReference type="InterPro" id="IPR000415">
    <property type="entry name" value="Nitroreductase-like"/>
</dbReference>
<keyword evidence="8" id="KW-1185">Reference proteome</keyword>
<sequence length="227" mass="25116">MSITEVMKARHSVRQYKNQPIGAETLLVLQSEIDLCNKESGLHIQLVTNEPKAFDGFMAHYGKFSGVTNYIALIGEKSSALDEKCGYFGERLVLKAQEQGLNTCWVAMTYSKIKTAFTVEKGEKLCAVIALGYGKTQGVPHKSKAISEIAKVEGKMPEWFKNGIEAALLAPTAMNQQKFMFTLDGSKVSAKAGRGFYTKLDLGIIKYHFEVGAEKEFFYKTYGAVAK</sequence>